<evidence type="ECO:0000256" key="1">
    <source>
        <dbReference type="SAM" id="MobiDB-lite"/>
    </source>
</evidence>
<gene>
    <name evidence="2" type="ORF">ENSA5_47990</name>
</gene>
<keyword evidence="3" id="KW-1185">Reference proteome</keyword>
<dbReference type="AlphaFoldDB" id="A0A2S9XIA6"/>
<sequence>MEWVGRADFAITLLASGCIWGVNPEFRPGDDFHADTTDSGDGDSGDSDGDTGDGDGDGDPGPGPCENFQPTVELHRLLASASGFPDPLTSSNASNIELSVSENSMVDDEDRIYLYFDHDMAGQSLTTQFSYFVLELNDAGCALNAAVDIASLDLVDAPIVDFSDATAEPVEQGELGGGPEGEGVNVWDITEIGLQDPDCDQSVRDSVAFSINGGPYDLLWDYPGVAAVIRETRIYAGRELDVCL</sequence>
<accession>A0A2S9XIA6</accession>
<name>A0A2S9XIA6_9BACT</name>
<dbReference type="Proteomes" id="UP000237968">
    <property type="component" value="Unassembled WGS sequence"/>
</dbReference>
<comment type="caution">
    <text evidence="2">The sequence shown here is derived from an EMBL/GenBank/DDBJ whole genome shotgun (WGS) entry which is preliminary data.</text>
</comment>
<feature type="compositionally biased region" description="Acidic residues" evidence="1">
    <location>
        <begin position="38"/>
        <end position="58"/>
    </location>
</feature>
<evidence type="ECO:0000313" key="3">
    <source>
        <dbReference type="Proteomes" id="UP000237968"/>
    </source>
</evidence>
<protein>
    <submittedName>
        <fullName evidence="2">Uncharacterized protein</fullName>
    </submittedName>
</protein>
<dbReference type="EMBL" id="PVNK01000207">
    <property type="protein sequence ID" value="PRP92618.1"/>
    <property type="molecule type" value="Genomic_DNA"/>
</dbReference>
<evidence type="ECO:0000313" key="2">
    <source>
        <dbReference type="EMBL" id="PRP92618.1"/>
    </source>
</evidence>
<dbReference type="OrthoDB" id="9841810at2"/>
<proteinExistence type="predicted"/>
<feature type="region of interest" description="Disordered" evidence="1">
    <location>
        <begin position="30"/>
        <end position="68"/>
    </location>
</feature>
<dbReference type="RefSeq" id="WP_106394052.1">
    <property type="nucleotide sequence ID" value="NZ_PVNK01000207.1"/>
</dbReference>
<organism evidence="2 3">
    <name type="scientific">Enhygromyxa salina</name>
    <dbReference type="NCBI Taxonomy" id="215803"/>
    <lineage>
        <taxon>Bacteria</taxon>
        <taxon>Pseudomonadati</taxon>
        <taxon>Myxococcota</taxon>
        <taxon>Polyangia</taxon>
        <taxon>Nannocystales</taxon>
        <taxon>Nannocystaceae</taxon>
        <taxon>Enhygromyxa</taxon>
    </lineage>
</organism>
<reference evidence="2 3" key="1">
    <citation type="submission" date="2018-03" db="EMBL/GenBank/DDBJ databases">
        <title>Draft Genome Sequences of the Obligatory Marine Myxobacteria Enhygromyxa salina SWB005.</title>
        <authorList>
            <person name="Poehlein A."/>
            <person name="Moghaddam J.A."/>
            <person name="Harms H."/>
            <person name="Alanjari M."/>
            <person name="Koenig G.M."/>
            <person name="Daniel R."/>
            <person name="Schaeberle T.F."/>
        </authorList>
    </citation>
    <scope>NUCLEOTIDE SEQUENCE [LARGE SCALE GENOMIC DNA]</scope>
    <source>
        <strain evidence="2 3">SWB005</strain>
    </source>
</reference>